<dbReference type="RefSeq" id="WP_024394070.1">
    <property type="nucleotide sequence ID" value="NZ_CP015557.1"/>
</dbReference>
<evidence type="ECO:0000313" key="2">
    <source>
        <dbReference type="EMBL" id="NQP83558.1"/>
    </source>
</evidence>
<name>A0A9Q5C2I0_STRSU</name>
<keyword evidence="1" id="KW-0472">Membrane</keyword>
<dbReference type="AlphaFoldDB" id="A0A9Q5C2I0"/>
<reference evidence="2" key="1">
    <citation type="submission" date="2020-05" db="EMBL/GenBank/DDBJ databases">
        <title>Linking phenotype, genotype and ecology: antimicrobial resistance in the zoonotic pathogen Streptococcus suis.</title>
        <authorList>
            <person name="Hadjirin N.F."/>
            <person name="Miller E.L."/>
            <person name="Murray G.R."/>
            <person name="Yen P.L.K."/>
            <person name="Phuc H.D."/>
            <person name="Wileman T.M."/>
            <person name="Hernandez-Garcia J."/>
            <person name="Williamson S.M."/>
            <person name="Parkhill J."/>
            <person name="Maskell D.J."/>
            <person name="Zhou R."/>
            <person name="Fittipaldi N."/>
            <person name="Gottschalk M."/>
            <person name="Tucker A.D.W."/>
            <person name="Hoa N.T."/>
            <person name="Welch J."/>
            <person name="Weinert L.A."/>
        </authorList>
    </citation>
    <scope>NUCLEOTIDE SEQUENCE</scope>
    <source>
        <strain evidence="2">TMW_SS111</strain>
    </source>
</reference>
<organism evidence="2 3">
    <name type="scientific">Streptococcus suis</name>
    <dbReference type="NCBI Taxonomy" id="1307"/>
    <lineage>
        <taxon>Bacteria</taxon>
        <taxon>Bacillati</taxon>
        <taxon>Bacillota</taxon>
        <taxon>Bacilli</taxon>
        <taxon>Lactobacillales</taxon>
        <taxon>Streptococcaceae</taxon>
        <taxon>Streptococcus</taxon>
    </lineage>
</organism>
<feature type="transmembrane region" description="Helical" evidence="1">
    <location>
        <begin position="58"/>
        <end position="79"/>
    </location>
</feature>
<dbReference type="EMBL" id="JABLKP010000009">
    <property type="protein sequence ID" value="NQP83558.1"/>
    <property type="molecule type" value="Genomic_DNA"/>
</dbReference>
<gene>
    <name evidence="2" type="ORF">HO898_07510</name>
</gene>
<comment type="caution">
    <text evidence="2">The sequence shown here is derived from an EMBL/GenBank/DDBJ whole genome shotgun (WGS) entry which is preliminary data.</text>
</comment>
<feature type="transmembrane region" description="Helical" evidence="1">
    <location>
        <begin position="232"/>
        <end position="253"/>
    </location>
</feature>
<feature type="transmembrane region" description="Helical" evidence="1">
    <location>
        <begin position="100"/>
        <end position="119"/>
    </location>
</feature>
<feature type="transmembrane region" description="Helical" evidence="1">
    <location>
        <begin position="196"/>
        <end position="220"/>
    </location>
</feature>
<keyword evidence="1" id="KW-1133">Transmembrane helix</keyword>
<sequence length="344" mass="40205">MKKIKKYLETPSMIRKYMSIQDTIIGIFIIFILIGCGFLDKNWILSNSGKGLFQHLNIWLFIVINIFQPLHFIASYKSITRKISKEFSSELQKKFLTDNIFYSLITPLVYSVGFIVFLYNSLQNAGVLNHLPFDYWDNIKYGLSYLVSRIYKFYLYSWYFPRVSILVLKTIYSIAEILKISEHKIKRYPFEEYLELNILCNFGLNILTALSVPLLALFSGTYLVHNRIDSTVIFGGLISFGSSLFLLFIYFLMIKNYRISVLKYKNHHIKLIDQELSSVYDNIINDGAVNNSILEKSKYLEHIKQKIETIDAYPLLIKAIITSFLPTIPMLIKILQVIFEYISK</sequence>
<feature type="transmembrane region" description="Helical" evidence="1">
    <location>
        <begin position="20"/>
        <end position="38"/>
    </location>
</feature>
<accession>A0A9Q5C2I0</accession>
<feature type="transmembrane region" description="Helical" evidence="1">
    <location>
        <begin position="153"/>
        <end position="175"/>
    </location>
</feature>
<evidence type="ECO:0000313" key="3">
    <source>
        <dbReference type="Proteomes" id="UP000748881"/>
    </source>
</evidence>
<protein>
    <submittedName>
        <fullName evidence="2">Uncharacterized protein</fullName>
    </submittedName>
</protein>
<keyword evidence="1" id="KW-0812">Transmembrane</keyword>
<proteinExistence type="predicted"/>
<evidence type="ECO:0000256" key="1">
    <source>
        <dbReference type="SAM" id="Phobius"/>
    </source>
</evidence>
<dbReference type="Proteomes" id="UP000748881">
    <property type="component" value="Unassembled WGS sequence"/>
</dbReference>